<dbReference type="PANTHER" id="PTHR43283:SF11">
    <property type="entry name" value="BETA-LACTAMASE-RELATED DOMAIN-CONTAINING PROTEIN"/>
    <property type="match status" value="1"/>
</dbReference>
<dbReference type="InterPro" id="IPR012338">
    <property type="entry name" value="Beta-lactam/transpept-like"/>
</dbReference>
<dbReference type="EMBL" id="MAPZ01000009">
    <property type="protein sequence ID" value="OBY12411.1"/>
    <property type="molecule type" value="Genomic_DNA"/>
</dbReference>
<dbReference type="Proteomes" id="UP000092714">
    <property type="component" value="Unassembled WGS sequence"/>
</dbReference>
<dbReference type="eggNOG" id="COG1680">
    <property type="taxonomic scope" value="Bacteria"/>
</dbReference>
<dbReference type="SUPFAM" id="SSF56601">
    <property type="entry name" value="beta-lactamase/transpeptidase-like"/>
    <property type="match status" value="1"/>
</dbReference>
<dbReference type="PANTHER" id="PTHR43283">
    <property type="entry name" value="BETA-LACTAMASE-RELATED"/>
    <property type="match status" value="1"/>
</dbReference>
<dbReference type="RefSeq" id="WP_065254243.1">
    <property type="nucleotide sequence ID" value="NZ_CZBQ01000002.1"/>
</dbReference>
<evidence type="ECO:0000313" key="6">
    <source>
        <dbReference type="Proteomes" id="UP000092714"/>
    </source>
</evidence>
<feature type="signal peptide" evidence="3">
    <location>
        <begin position="1"/>
        <end position="23"/>
    </location>
</feature>
<feature type="compositionally biased region" description="Basic and acidic residues" evidence="2">
    <location>
        <begin position="526"/>
        <end position="544"/>
    </location>
</feature>
<evidence type="ECO:0000259" key="4">
    <source>
        <dbReference type="Pfam" id="PF00144"/>
    </source>
</evidence>
<dbReference type="OrthoDB" id="9797709at2"/>
<proteinExistence type="predicted"/>
<dbReference type="GO" id="GO:0016787">
    <property type="term" value="F:hydrolase activity"/>
    <property type="evidence" value="ECO:0007669"/>
    <property type="project" value="UniProtKB-KW"/>
</dbReference>
<evidence type="ECO:0000256" key="2">
    <source>
        <dbReference type="SAM" id="MobiDB-lite"/>
    </source>
</evidence>
<evidence type="ECO:0000313" key="5">
    <source>
        <dbReference type="EMBL" id="OBY12411.1"/>
    </source>
</evidence>
<evidence type="ECO:0000256" key="1">
    <source>
        <dbReference type="ARBA" id="ARBA00022801"/>
    </source>
</evidence>
<keyword evidence="6" id="KW-1185">Reference proteome</keyword>
<protein>
    <recommendedName>
        <fullName evidence="4">Beta-lactamase-related domain-containing protein</fullName>
    </recommendedName>
</protein>
<dbReference type="Pfam" id="PF00144">
    <property type="entry name" value="Beta-lactamase"/>
    <property type="match status" value="1"/>
</dbReference>
<comment type="caution">
    <text evidence="5">The sequence shown here is derived from an EMBL/GenBank/DDBJ whole genome shotgun (WGS) entry which is preliminary data.</text>
</comment>
<sequence>MKRKLVVKILVGAVLFGQSISIASPVIVNAKEVNSTYSINYMQKDNASIVNIDKNDLSKIDDLVNENIKNGTFPGGVVLVAKDGKIVYEKAFGDSQKYDMGKELEKPRKTSVETIYDLASVTKVMATTQAIMKLSYEGKLDVNDKVIKHIPEFGKNGKENVKIKDLLTHTSGLTPWKPTFYYASTPEEELKFICDLPLEYETGTDRKYSDFSFMTLGFIVEAVTGEKLDEYVENEIYKPLGMDDTMYVPLNKNASLNDRIAATSWGNPYEYKMVDDDNFGYVCEEEAEDFKGWRDYTLIGEVNDGNAWYANKGVAGHAGVFSTASDLSKLGQLILNGGTYNGVTLYDQATVDEFTSIQSKFGHGYGWEINRGGENSGYMGKYANDNVFGHTGFSGTQVIFDKENDLQIISLTNKQNNGVNESGSYPSTFKFSRELCNIVYESIMPEINITGVENGKVYSKSVKAEIAVGENDTLLEVLLDGKEYKNEEISEVGEHTLLIKAQGRYGKETVKEIKFVIEKNSATNPSDKDETDKNESENDNDKIESSQPVKTGDSAGNIGMLVVGAISSLGVIFKLLKK</sequence>
<feature type="domain" description="Beta-lactamase-related" evidence="4">
    <location>
        <begin position="61"/>
        <end position="417"/>
    </location>
</feature>
<dbReference type="Gene3D" id="3.40.710.10">
    <property type="entry name" value="DD-peptidase/beta-lactamase superfamily"/>
    <property type="match status" value="1"/>
</dbReference>
<feature type="chain" id="PRO_5038522929" description="Beta-lactamase-related domain-containing protein" evidence="3">
    <location>
        <begin position="24"/>
        <end position="578"/>
    </location>
</feature>
<accession>A0A174RIS0</accession>
<gene>
    <name evidence="5" type="ORF">CP373A1_02115</name>
</gene>
<evidence type="ECO:0000256" key="3">
    <source>
        <dbReference type="SAM" id="SignalP"/>
    </source>
</evidence>
<keyword evidence="3" id="KW-0732">Signal</keyword>
<feature type="region of interest" description="Disordered" evidence="2">
    <location>
        <begin position="521"/>
        <end position="553"/>
    </location>
</feature>
<name>A0A174RIS0_9CLOT</name>
<dbReference type="InterPro" id="IPR001466">
    <property type="entry name" value="Beta-lactam-related"/>
</dbReference>
<keyword evidence="1" id="KW-0378">Hydrolase</keyword>
<organism evidence="5 6">
    <name type="scientific">Clostridium paraputrificum</name>
    <dbReference type="NCBI Taxonomy" id="29363"/>
    <lineage>
        <taxon>Bacteria</taxon>
        <taxon>Bacillati</taxon>
        <taxon>Bacillota</taxon>
        <taxon>Clostridia</taxon>
        <taxon>Eubacteriales</taxon>
        <taxon>Clostridiaceae</taxon>
        <taxon>Clostridium</taxon>
    </lineage>
</organism>
<reference evidence="5 6" key="1">
    <citation type="submission" date="2016-06" db="EMBL/GenBank/DDBJ databases">
        <authorList>
            <person name="Kjaerup R.B."/>
            <person name="Dalgaard T.S."/>
            <person name="Juul-Madsen H.R."/>
        </authorList>
    </citation>
    <scope>NUCLEOTIDE SEQUENCE [LARGE SCALE GENOMIC DNA]</scope>
    <source>
        <strain evidence="5 6">373-A1</strain>
    </source>
</reference>
<dbReference type="InterPro" id="IPR050789">
    <property type="entry name" value="Diverse_Enzym_Activities"/>
</dbReference>
<dbReference type="AlphaFoldDB" id="A0A174RIS0"/>